<gene>
    <name evidence="1" type="ORF">SAMN05443544_3318</name>
</gene>
<dbReference type="RefSeq" id="WP_074261408.1">
    <property type="nucleotide sequence ID" value="NZ_FSRJ01000004.1"/>
</dbReference>
<dbReference type="EMBL" id="FSRJ01000004">
    <property type="protein sequence ID" value="SIO20886.1"/>
    <property type="molecule type" value="Genomic_DNA"/>
</dbReference>
<keyword evidence="2" id="KW-1185">Reference proteome</keyword>
<accession>A0A1N6HMC1</accession>
<evidence type="ECO:0000313" key="1">
    <source>
        <dbReference type="EMBL" id="SIO20886.1"/>
    </source>
</evidence>
<sequence length="125" mass="14144">MTVPADWIEHRRGDGELLGWMRPEGEGFVVIDLLGRPLTDSLDWLSAEETLEATGIGYLADLYELRLDDGTWLRVRITEVSSAVLRLKKDDFGAIDAPAIEYEVPFPIDDRLRPLTGERAYILDL</sequence>
<dbReference type="OrthoDB" id="68692at2"/>
<organism evidence="1 2">
    <name type="scientific">Agromyces cerinus subsp. cerinus</name>
    <dbReference type="NCBI Taxonomy" id="232089"/>
    <lineage>
        <taxon>Bacteria</taxon>
        <taxon>Bacillati</taxon>
        <taxon>Actinomycetota</taxon>
        <taxon>Actinomycetes</taxon>
        <taxon>Micrococcales</taxon>
        <taxon>Microbacteriaceae</taxon>
        <taxon>Agromyces</taxon>
    </lineage>
</organism>
<dbReference type="Proteomes" id="UP000184699">
    <property type="component" value="Unassembled WGS sequence"/>
</dbReference>
<reference evidence="2" key="1">
    <citation type="submission" date="2016-11" db="EMBL/GenBank/DDBJ databases">
        <authorList>
            <person name="Varghese N."/>
            <person name="Submissions S."/>
        </authorList>
    </citation>
    <scope>NUCLEOTIDE SEQUENCE [LARGE SCALE GENOMIC DNA]</scope>
    <source>
        <strain evidence="2">DSM 8595</strain>
    </source>
</reference>
<dbReference type="AlphaFoldDB" id="A0A1N6HMC1"/>
<proteinExistence type="predicted"/>
<protein>
    <submittedName>
        <fullName evidence="1">Uncharacterized protein</fullName>
    </submittedName>
</protein>
<dbReference type="STRING" id="232089.SAMN05443544_3318"/>
<name>A0A1N6HMC1_9MICO</name>
<evidence type="ECO:0000313" key="2">
    <source>
        <dbReference type="Proteomes" id="UP000184699"/>
    </source>
</evidence>